<dbReference type="InterPro" id="IPR016039">
    <property type="entry name" value="Thiolase-like"/>
</dbReference>
<keyword evidence="3 7" id="KW-0012">Acyltransferase</keyword>
<dbReference type="InterPro" id="IPR014043">
    <property type="entry name" value="Acyl_transferase_dom"/>
</dbReference>
<proteinExistence type="predicted"/>
<dbReference type="SUPFAM" id="SSF55048">
    <property type="entry name" value="Probable ACP-binding domain of malonyl-CoA ACP transacylase"/>
    <property type="match status" value="1"/>
</dbReference>
<dbReference type="Pfam" id="PF00109">
    <property type="entry name" value="ketoacyl-synt"/>
    <property type="match status" value="1"/>
</dbReference>
<dbReference type="SUPFAM" id="SSF52151">
    <property type="entry name" value="FabD/lysophospholipase-like"/>
    <property type="match status" value="1"/>
</dbReference>
<evidence type="ECO:0000259" key="5">
    <source>
        <dbReference type="SMART" id="SM00825"/>
    </source>
</evidence>
<gene>
    <name evidence="7" type="ORF">RM780_23555</name>
</gene>
<name>A0ABU2LF63_9ACTN</name>
<dbReference type="Gene3D" id="3.40.366.10">
    <property type="entry name" value="Malonyl-Coenzyme A Acyl Carrier Protein, domain 2"/>
    <property type="match status" value="1"/>
</dbReference>
<dbReference type="InterPro" id="IPR016036">
    <property type="entry name" value="Malonyl_transacylase_ACP-bd"/>
</dbReference>
<dbReference type="InterPro" id="IPR014030">
    <property type="entry name" value="Ketoacyl_synth_N"/>
</dbReference>
<feature type="domain" description="Ketosynthase family 3 (KS3)" evidence="5">
    <location>
        <begin position="6"/>
        <end position="294"/>
    </location>
</feature>
<evidence type="ECO:0000256" key="4">
    <source>
        <dbReference type="SAM" id="MobiDB-lite"/>
    </source>
</evidence>
<dbReference type="SUPFAM" id="SSF53901">
    <property type="entry name" value="Thiolase-like"/>
    <property type="match status" value="1"/>
</dbReference>
<sequence length="614" mass="61766">MSQHAIAVIGRACRPPQGTGFDAEFFGLPSDGSLPPDPGQDLLLELLWEAVEDAGFVPAPHALPPADPADPAASARRGPRVVLASAGLGRERLGALGALLPPGTATDGARRSGPAAVQAACRALRRGEADLALAGGRGLGPAGPAGPGAGAVLLKRLDRARLDGDRVLHVLTADTQAALRAALRHMPDLAGEAAVAPAVPPPAPGPASAPAPGEAEARPLPWPISAAGPEALRAQARRLAGHLAAHPGAGPADVGLSLAAGRATHRHRAVVIGADRATLLAGLRAAADGADAPQMVRGAGPAPAEPARVAWVFSGSGGQWHGMGAGLLDASPVFRELTEECARALAPHTGWWLPDVLRGAPGAPALDAEDVIQPAHFALQVALAGTLRAHGLRPHAVVGHCAGEVAAAHVAGALTLADAARVIARWSQAQATVAGQGRMIAVAATEEEVRARLGAAGAAGRLSVGAVNGPASVVVTGDPEAADAFLALARADGLRATPVAADLGAHRPAMDALRERILRDLDGLEPRPGDLPCYVPLAQGPADGGQFTAEHWARMLREPVPFARLTRAVLRDGHTVLLELAPHPVLTPALQETAGAGAAVASSTRAAMAAAASS</sequence>
<dbReference type="PANTHER" id="PTHR43775">
    <property type="entry name" value="FATTY ACID SYNTHASE"/>
    <property type="match status" value="1"/>
</dbReference>
<dbReference type="InterPro" id="IPR050091">
    <property type="entry name" value="PKS_NRPS_Biosynth_Enz"/>
</dbReference>
<organism evidence="7 8">
    <name type="scientific">Streptomyces boetiae</name>
    <dbReference type="NCBI Taxonomy" id="3075541"/>
    <lineage>
        <taxon>Bacteria</taxon>
        <taxon>Bacillati</taxon>
        <taxon>Actinomycetota</taxon>
        <taxon>Actinomycetes</taxon>
        <taxon>Kitasatosporales</taxon>
        <taxon>Streptomycetaceae</taxon>
        <taxon>Streptomyces</taxon>
    </lineage>
</organism>
<feature type="compositionally biased region" description="Pro residues" evidence="4">
    <location>
        <begin position="198"/>
        <end position="209"/>
    </location>
</feature>
<feature type="region of interest" description="Disordered" evidence="4">
    <location>
        <begin position="195"/>
        <end position="224"/>
    </location>
</feature>
<comment type="caution">
    <text evidence="7">The sequence shown here is derived from an EMBL/GenBank/DDBJ whole genome shotgun (WGS) entry which is preliminary data.</text>
</comment>
<evidence type="ECO:0000256" key="1">
    <source>
        <dbReference type="ARBA" id="ARBA00022679"/>
    </source>
</evidence>
<dbReference type="Gene3D" id="3.40.47.10">
    <property type="match status" value="2"/>
</dbReference>
<dbReference type="Gene3D" id="3.30.70.3290">
    <property type="match status" value="1"/>
</dbReference>
<evidence type="ECO:0000256" key="2">
    <source>
        <dbReference type="ARBA" id="ARBA00023268"/>
    </source>
</evidence>
<dbReference type="RefSeq" id="WP_311632877.1">
    <property type="nucleotide sequence ID" value="NZ_JAVREN010000050.1"/>
</dbReference>
<feature type="domain" description="Malonyl-CoA:ACP transacylase (MAT)" evidence="6">
    <location>
        <begin position="312"/>
        <end position="608"/>
    </location>
</feature>
<keyword evidence="1" id="KW-0808">Transferase</keyword>
<dbReference type="Proteomes" id="UP001183388">
    <property type="component" value="Unassembled WGS sequence"/>
</dbReference>
<reference evidence="8" key="1">
    <citation type="submission" date="2023-07" db="EMBL/GenBank/DDBJ databases">
        <title>30 novel species of actinomycetes from the DSMZ collection.</title>
        <authorList>
            <person name="Nouioui I."/>
        </authorList>
    </citation>
    <scope>NUCLEOTIDE SEQUENCE [LARGE SCALE GENOMIC DNA]</scope>
    <source>
        <strain evidence="8">DSM 44917</strain>
    </source>
</reference>
<dbReference type="SMART" id="SM00825">
    <property type="entry name" value="PKS_KS"/>
    <property type="match status" value="1"/>
</dbReference>
<dbReference type="EMBL" id="JAVREN010000050">
    <property type="protein sequence ID" value="MDT0309907.1"/>
    <property type="molecule type" value="Genomic_DNA"/>
</dbReference>
<evidence type="ECO:0000313" key="7">
    <source>
        <dbReference type="EMBL" id="MDT0309907.1"/>
    </source>
</evidence>
<dbReference type="InterPro" id="IPR001227">
    <property type="entry name" value="Ac_transferase_dom_sf"/>
</dbReference>
<protein>
    <submittedName>
        <fullName evidence="7">Acyltransferase domain-containing protein</fullName>
    </submittedName>
</protein>
<evidence type="ECO:0000313" key="8">
    <source>
        <dbReference type="Proteomes" id="UP001183388"/>
    </source>
</evidence>
<dbReference type="Pfam" id="PF22621">
    <property type="entry name" value="CurL-like_PKS_C"/>
    <property type="match status" value="1"/>
</dbReference>
<dbReference type="InterPro" id="IPR020841">
    <property type="entry name" value="PKS_Beta-ketoAc_synthase_dom"/>
</dbReference>
<evidence type="ECO:0000259" key="6">
    <source>
        <dbReference type="SMART" id="SM00827"/>
    </source>
</evidence>
<keyword evidence="8" id="KW-1185">Reference proteome</keyword>
<dbReference type="InterPro" id="IPR016035">
    <property type="entry name" value="Acyl_Trfase/lysoPLipase"/>
</dbReference>
<keyword evidence="2" id="KW-0511">Multifunctional enzyme</keyword>
<dbReference type="Pfam" id="PF00698">
    <property type="entry name" value="Acyl_transf_1"/>
    <property type="match status" value="1"/>
</dbReference>
<dbReference type="GO" id="GO:0016746">
    <property type="term" value="F:acyltransferase activity"/>
    <property type="evidence" value="ECO:0007669"/>
    <property type="project" value="UniProtKB-KW"/>
</dbReference>
<evidence type="ECO:0000256" key="3">
    <source>
        <dbReference type="ARBA" id="ARBA00023315"/>
    </source>
</evidence>
<accession>A0ABU2LF63</accession>
<dbReference type="SMART" id="SM00827">
    <property type="entry name" value="PKS_AT"/>
    <property type="match status" value="1"/>
</dbReference>
<dbReference type="PANTHER" id="PTHR43775:SF51">
    <property type="entry name" value="INACTIVE PHENOLPHTHIOCEROL SYNTHESIS POLYKETIDE SYNTHASE TYPE I PKS1-RELATED"/>
    <property type="match status" value="1"/>
</dbReference>